<evidence type="ECO:0000313" key="11">
    <source>
        <dbReference type="EMBL" id="BAY17989.1"/>
    </source>
</evidence>
<feature type="transmembrane region" description="Helical" evidence="8">
    <location>
        <begin position="168"/>
        <end position="188"/>
    </location>
</feature>
<dbReference type="SMART" id="SM00382">
    <property type="entry name" value="AAA"/>
    <property type="match status" value="1"/>
</dbReference>
<dbReference type="PROSITE" id="PS50893">
    <property type="entry name" value="ABC_TRANSPORTER_2"/>
    <property type="match status" value="1"/>
</dbReference>
<dbReference type="Pfam" id="PF00664">
    <property type="entry name" value="ABC_membrane"/>
    <property type="match status" value="1"/>
</dbReference>
<dbReference type="OrthoDB" id="501491at2"/>
<dbReference type="Gene3D" id="3.40.50.300">
    <property type="entry name" value="P-loop containing nucleotide triphosphate hydrolases"/>
    <property type="match status" value="1"/>
</dbReference>
<reference evidence="11 12" key="1">
    <citation type="submission" date="2017-06" db="EMBL/GenBank/DDBJ databases">
        <title>Genome sequencing of cyanobaciteial culture collection at National Institute for Environmental Studies (NIES).</title>
        <authorList>
            <person name="Hirose Y."/>
            <person name="Shimura Y."/>
            <person name="Fujisawa T."/>
            <person name="Nakamura Y."/>
            <person name="Kawachi M."/>
        </authorList>
    </citation>
    <scope>NUCLEOTIDE SEQUENCE [LARGE SCALE GENOMIC DNA]</scope>
    <source>
        <strain evidence="11 12">NIES-21</strain>
    </source>
</reference>
<evidence type="ECO:0000256" key="8">
    <source>
        <dbReference type="SAM" id="Phobius"/>
    </source>
</evidence>
<dbReference type="GO" id="GO:0005886">
    <property type="term" value="C:plasma membrane"/>
    <property type="evidence" value="ECO:0007669"/>
    <property type="project" value="UniProtKB-SubCell"/>
</dbReference>
<protein>
    <submittedName>
        <fullName evidence="11">ABC transporter-related protein</fullName>
    </submittedName>
</protein>
<keyword evidence="4" id="KW-0547">Nucleotide-binding</keyword>
<dbReference type="PROSITE" id="PS50929">
    <property type="entry name" value="ABC_TM1F"/>
    <property type="match status" value="1"/>
</dbReference>
<dbReference type="InterPro" id="IPR003439">
    <property type="entry name" value="ABC_transporter-like_ATP-bd"/>
</dbReference>
<keyword evidence="12" id="KW-1185">Reference proteome</keyword>
<dbReference type="InterPro" id="IPR003593">
    <property type="entry name" value="AAA+_ATPase"/>
</dbReference>
<feature type="transmembrane region" description="Helical" evidence="8">
    <location>
        <begin position="287"/>
        <end position="305"/>
    </location>
</feature>
<keyword evidence="5" id="KW-0067">ATP-binding</keyword>
<name>A0A1Z4GKI8_9CYAN</name>
<feature type="transmembrane region" description="Helical" evidence="8">
    <location>
        <begin position="194"/>
        <end position="214"/>
    </location>
</feature>
<evidence type="ECO:0000313" key="12">
    <source>
        <dbReference type="Proteomes" id="UP000218287"/>
    </source>
</evidence>
<dbReference type="Gene3D" id="1.20.1560.10">
    <property type="entry name" value="ABC transporter type 1, transmembrane domain"/>
    <property type="match status" value="1"/>
</dbReference>
<dbReference type="InterPro" id="IPR027417">
    <property type="entry name" value="P-loop_NTPase"/>
</dbReference>
<feature type="transmembrane region" description="Helical" evidence="8">
    <location>
        <begin position="81"/>
        <end position="103"/>
    </location>
</feature>
<sequence>MLVKLKQQLNNLFKASKFWQENYLILREFKHFRKVAIFALVFSFLAATFEGFSIGFLLSFLQNLTNPNAKPIQTGVEWFDIWILAANTSAINRLYRISLLILLSTWIRAGFNYLAQVYTETTQLHLADRLRKQIFEQLQSLPLSYFAQTRSGELINTITTEIERIKQWFSGAAFLMTRTITATVYFISMFLLSWQLSIASLLLFTLAGVGLSTLNARARETSFSTSIANGHFTSTAIEFINGIRTVQAFGTHNFERQRFYQASDNVVHTSKKVILIWALVRPLAESIASTILIGMIIFAFTVFVVNGTLQVASLLTFFFVLFRVVPIIQDINGTRAHLSTLVGAADNIKDLVRTDDKTYLHNGKIQFSGLKHSIDIVSVDFGYDPNHLVLNNVTLSIEKAKTTALVGATGAGKSTLIDLIPRFYDPTEGHVMIDGVDIPKFDITSLRHKIAVVSQDTFIFNTSVWQNIAYGTTGATAADIREAARLANALEFIEEMPEGFDTKLGDRGVRLSGGQRQRIAIARALLRDPEILILDEATSALDSVTERLIQESLEKLSVGRTVIAIAHRLSTIANADKVVVLEQGRIVEQGKYQELLELKGKLWEYHKTQYEMGQAG</sequence>
<dbReference type="InterPro" id="IPR036640">
    <property type="entry name" value="ABC1_TM_sf"/>
</dbReference>
<evidence type="ECO:0000256" key="3">
    <source>
        <dbReference type="ARBA" id="ARBA00022692"/>
    </source>
</evidence>
<evidence type="ECO:0000256" key="5">
    <source>
        <dbReference type="ARBA" id="ARBA00022840"/>
    </source>
</evidence>
<evidence type="ECO:0000256" key="2">
    <source>
        <dbReference type="ARBA" id="ARBA00022448"/>
    </source>
</evidence>
<dbReference type="Pfam" id="PF00005">
    <property type="entry name" value="ABC_tran"/>
    <property type="match status" value="1"/>
</dbReference>
<evidence type="ECO:0000256" key="7">
    <source>
        <dbReference type="ARBA" id="ARBA00023136"/>
    </source>
</evidence>
<dbReference type="GO" id="GO:0005524">
    <property type="term" value="F:ATP binding"/>
    <property type="evidence" value="ECO:0007669"/>
    <property type="project" value="UniProtKB-KW"/>
</dbReference>
<proteinExistence type="predicted"/>
<dbReference type="EMBL" id="AP018174">
    <property type="protein sequence ID" value="BAY17989.1"/>
    <property type="molecule type" value="Genomic_DNA"/>
</dbReference>
<dbReference type="Proteomes" id="UP000218287">
    <property type="component" value="Chromosome"/>
</dbReference>
<evidence type="ECO:0000256" key="6">
    <source>
        <dbReference type="ARBA" id="ARBA00022989"/>
    </source>
</evidence>
<dbReference type="GO" id="GO:0015421">
    <property type="term" value="F:ABC-type oligopeptide transporter activity"/>
    <property type="evidence" value="ECO:0007669"/>
    <property type="project" value="TreeGrafter"/>
</dbReference>
<dbReference type="SUPFAM" id="SSF90123">
    <property type="entry name" value="ABC transporter transmembrane region"/>
    <property type="match status" value="1"/>
</dbReference>
<keyword evidence="2" id="KW-0813">Transport</keyword>
<accession>A0A1Z4GKI8</accession>
<keyword evidence="6 8" id="KW-1133">Transmembrane helix</keyword>
<dbReference type="PROSITE" id="PS00211">
    <property type="entry name" value="ABC_TRANSPORTER_1"/>
    <property type="match status" value="1"/>
</dbReference>
<evidence type="ECO:0000259" key="10">
    <source>
        <dbReference type="PROSITE" id="PS50929"/>
    </source>
</evidence>
<dbReference type="SUPFAM" id="SSF52540">
    <property type="entry name" value="P-loop containing nucleoside triphosphate hydrolases"/>
    <property type="match status" value="1"/>
</dbReference>
<dbReference type="FunFam" id="3.40.50.300:FF:000287">
    <property type="entry name" value="Multidrug ABC transporter ATP-binding protein"/>
    <property type="match status" value="1"/>
</dbReference>
<dbReference type="PANTHER" id="PTHR43394:SF1">
    <property type="entry name" value="ATP-BINDING CASSETTE SUB-FAMILY B MEMBER 10, MITOCHONDRIAL"/>
    <property type="match status" value="1"/>
</dbReference>
<feature type="transmembrane region" description="Helical" evidence="8">
    <location>
        <begin position="35"/>
        <end position="61"/>
    </location>
</feature>
<dbReference type="AlphaFoldDB" id="A0A1Z4GKI8"/>
<organism evidence="11 12">
    <name type="scientific">Anabaenopsis circularis NIES-21</name>
    <dbReference type="NCBI Taxonomy" id="1085406"/>
    <lineage>
        <taxon>Bacteria</taxon>
        <taxon>Bacillati</taxon>
        <taxon>Cyanobacteriota</taxon>
        <taxon>Cyanophyceae</taxon>
        <taxon>Nostocales</taxon>
        <taxon>Nodulariaceae</taxon>
        <taxon>Anabaenopsis</taxon>
    </lineage>
</organism>
<evidence type="ECO:0000256" key="4">
    <source>
        <dbReference type="ARBA" id="ARBA00022741"/>
    </source>
</evidence>
<dbReference type="InterPro" id="IPR039421">
    <property type="entry name" value="Type_1_exporter"/>
</dbReference>
<dbReference type="PANTHER" id="PTHR43394">
    <property type="entry name" value="ATP-DEPENDENT PERMEASE MDL1, MITOCHONDRIAL"/>
    <property type="match status" value="1"/>
</dbReference>
<dbReference type="InterPro" id="IPR017871">
    <property type="entry name" value="ABC_transporter-like_CS"/>
</dbReference>
<dbReference type="NCBIfam" id="NF045513">
    <property type="entry name" value="HepA_fam_ABC"/>
    <property type="match status" value="1"/>
</dbReference>
<dbReference type="GO" id="GO:0016887">
    <property type="term" value="F:ATP hydrolysis activity"/>
    <property type="evidence" value="ECO:0007669"/>
    <property type="project" value="InterPro"/>
</dbReference>
<evidence type="ECO:0000256" key="1">
    <source>
        <dbReference type="ARBA" id="ARBA00004651"/>
    </source>
</evidence>
<feature type="domain" description="ABC transporter" evidence="9">
    <location>
        <begin position="374"/>
        <end position="608"/>
    </location>
</feature>
<keyword evidence="7 8" id="KW-0472">Membrane</keyword>
<evidence type="ECO:0000259" key="9">
    <source>
        <dbReference type="PROSITE" id="PS50893"/>
    </source>
</evidence>
<feature type="domain" description="ABC transmembrane type-1" evidence="10">
    <location>
        <begin position="37"/>
        <end position="340"/>
    </location>
</feature>
<comment type="subcellular location">
    <subcellularLocation>
        <location evidence="1">Cell membrane</location>
        <topology evidence="1">Multi-pass membrane protein</topology>
    </subcellularLocation>
</comment>
<dbReference type="InterPro" id="IPR011527">
    <property type="entry name" value="ABC1_TM_dom"/>
</dbReference>
<keyword evidence="3 8" id="KW-0812">Transmembrane</keyword>
<gene>
    <name evidence="11" type="ORF">NIES21_38320</name>
</gene>
<dbReference type="CDD" id="cd03251">
    <property type="entry name" value="ABCC_MsbA"/>
    <property type="match status" value="1"/>
</dbReference>